<dbReference type="InterPro" id="IPR002355">
    <property type="entry name" value="Cu_oxidase_Cu_BS"/>
</dbReference>
<comment type="caution">
    <text evidence="4">The sequence shown here is derived from an EMBL/GenBank/DDBJ whole genome shotgun (WGS) entry which is preliminary data.</text>
</comment>
<evidence type="ECO:0000256" key="1">
    <source>
        <dbReference type="ARBA" id="ARBA00022723"/>
    </source>
</evidence>
<evidence type="ECO:0000256" key="2">
    <source>
        <dbReference type="SAM" id="MobiDB-lite"/>
    </source>
</evidence>
<feature type="region of interest" description="Disordered" evidence="2">
    <location>
        <begin position="861"/>
        <end position="896"/>
    </location>
</feature>
<gene>
    <name evidence="4" type="ORF">KNW02_13340</name>
</gene>
<evidence type="ECO:0000256" key="3">
    <source>
        <dbReference type="SAM" id="SignalP"/>
    </source>
</evidence>
<keyword evidence="3" id="KW-0732">Signal</keyword>
<reference evidence="4" key="1">
    <citation type="submission" date="2021-06" db="EMBL/GenBank/DDBJ databases">
        <title>Paracoccus bacterium XHP0099 sp. nov., isolated from the surface waters of the Yellow Sea.</title>
        <authorList>
            <person name="Xue H."/>
            <person name="Zhang D."/>
        </authorList>
    </citation>
    <scope>NUCLEOTIDE SEQUENCE</scope>
    <source>
        <strain evidence="4">XHP0099</strain>
    </source>
</reference>
<dbReference type="PROSITE" id="PS00080">
    <property type="entry name" value="MULTICOPPER_OXIDASE2"/>
    <property type="match status" value="1"/>
</dbReference>
<dbReference type="RefSeq" id="WP_216033773.1">
    <property type="nucleotide sequence ID" value="NZ_JAHKNG010000024.1"/>
</dbReference>
<evidence type="ECO:0000313" key="5">
    <source>
        <dbReference type="Proteomes" id="UP001166191"/>
    </source>
</evidence>
<evidence type="ECO:0008006" key="6">
    <source>
        <dbReference type="Google" id="ProtNLM"/>
    </source>
</evidence>
<feature type="chain" id="PRO_5045133344" description="Multicopper oxidase" evidence="3">
    <location>
        <begin position="24"/>
        <end position="2426"/>
    </location>
</feature>
<accession>A0ABS6ANU6</accession>
<feature type="signal peptide" evidence="3">
    <location>
        <begin position="1"/>
        <end position="23"/>
    </location>
</feature>
<dbReference type="EMBL" id="JAHKNG010000024">
    <property type="protein sequence ID" value="MBU3031101.1"/>
    <property type="molecule type" value="Genomic_DNA"/>
</dbReference>
<feature type="region of interest" description="Disordered" evidence="2">
    <location>
        <begin position="1440"/>
        <end position="1461"/>
    </location>
</feature>
<keyword evidence="1" id="KW-0479">Metal-binding</keyword>
<organism evidence="4 5">
    <name type="scientific">Paracoccus marinaquae</name>
    <dbReference type="NCBI Taxonomy" id="2841926"/>
    <lineage>
        <taxon>Bacteria</taxon>
        <taxon>Pseudomonadati</taxon>
        <taxon>Pseudomonadota</taxon>
        <taxon>Alphaproteobacteria</taxon>
        <taxon>Rhodobacterales</taxon>
        <taxon>Paracoccaceae</taxon>
        <taxon>Paracoccus</taxon>
    </lineage>
</organism>
<name>A0ABS6ANU6_9RHOB</name>
<sequence>MTRFAVFIVFILVSIGGVSVASAAPGDDFCSLEANAFTEIEEYDQRARRVVCAEVAALDQMLVYNRFGSHNPFGEIFALMRDLVPASSPQGDCREDLGMHRRPEDLAAGEVRLNDCKRPRPLTLRANVGDVLHVRLYNYLRADEADGRPGYSETFCRDGGDGPRIDQYGIRDLVSEGTKYGPEPESEPYVDAGPDRDGRDRLVEAICAADTRGKAPELAQGPEATDWPRTRGISFVIDGLRPLRDPATGRVDDACIGLGQLAPGADYVDCFWHAEREGPYFINSVAAAAGGEGDGGSLTHGLFGSLAVEPQAAEAPATQWYRSQTSRAAFDAAWTPDTTSPGPHDRAGPLDYEKMVLVDGEELPVLNILKPLGGGRYEIVHNALNAIIRAAGAPAFREFTVVFHDELKSFYTRNFEELARFPQLAGVRDGFAINYGASGLGAMVLANRKGIGPAADCMECLYEEFFLESWANGDPALLEGYGDDPSNVHHSYLNDPVVFRNYHAGPKETHVFHLHAHQWFGGNDGGRGSYLDSQTVAPRQGFTYRIYNGGLNNYRPGDSPAGPQGWWASLGSGNRNRTVGDSIFHCHLYPHFAQGMWELWRVHDVLEDGSRKLPDGQAEPGLSTELLERDPAGRLTAIKPRRGSVDEDGRFVEDAEGTPIPALVPLPDMAAPLLPTYVGGEGEAEVAADEAVPGFPFFVAGQPGHRAPQAPLDLAAADDTGAEWLDGGLPRHVVSGGAERKLGISADAGDLAIDDATSPQDRRKVEDSLYRVTAKMLALGDFSGALTKAEIKPLDNAGEPLERAAMAFHHNGAPEPGRKLKLRDAYGEETDFDATRGGYVSAAPNAATGDAPMRFAVNGAPPKPGAPFADPCGAPDSYAGLDPSDPDGGAPTAPLASRTDPFAPYLLPLVPDPALSGFRRYAASAVQVDIVTNKAGWHDPQGRINVLTSESDRYKSLGPSAREEPFFFRAYSGECVEFRHTNELPKDLELDDFQVRTPTDTIGQHIHLVKFDVTSGDGSGNGWNYEDGTFAADELATRLCAWNTTGDARAGQIMTELKAAIRAVLTPEELAGFPEAMSFCEWNPVATHRLWSLERSRFPFLFQTTVQRWFADPILSIEDQDDPDDKADRTMRTVFSHDHFGPSSIQQHGFYSALVIEPAGKEVCPGDSGDGRPCMEQTADANGRIEGGPGGVGTHKIVTSGGDPELHPDYREFALAIADFALLYDPTDASRDDLVAAAGPLPKGGVLSAPPAGEASPQGLATLVCEAEHRASALTVNADSAIEKLCNSNVTREVISGLLVPVEAADVPPAMVARDLIEQDEVEELRRHFAFVRYRAGLGEGFARPVSGPQRPEAISTDHHDPYLVNYRGEPVPLRIGEAGGNEADGPDDPPHEDDAAAQPIDAAFVEDEDDDEPGSASASRKTAFDCYRDLAPDMLAQFSRRDPAQPGPDGSGLVPPGIEPEYDSALEQDLAEAAGGPDCSIDRQSPDPRGNLAHAYRSEFFDDEVQPAGADHAEPVPAGLRDEALAQAKGLIRNRGHGDPATPLLETYSDERIQIRLIQGAQEVQHTFNLEGLQWRRQIDQKYPAASMLLDEDYAQQTWWQGCSRAGRDGIAGQHDRWRDGTLKAGDDLAYWDRHNRLVALCDNLESFVSAQEVGISEHFEIPAAPSKYAVQFREVKPAGEEGAAKTDTTASLDYMFHFGSQDAIWNGAWGLMRVYESIAARDETRRIEELSDGSGPCAGAASGNAGDCVVGDALLPLDPGRAAEVAGRGPLDIAVRQAMECPLQAPRIEAYAVAMPLPGGQQYASWRDGFRDPNGLALVHVPKDLVAPWLATGVPAGQIAPLRAAAGAYFRDEPMVIRANAGDCLRLSVVNALTSPEPTAGVDPTMQACGHAGNGDPGPMADCLGDAPMPKIVSLNVEPSWSEVDEAETGPRRRHQVDRIDIRPSARIAFTTPLSMLTRGGAAHLPFGVNRTTSEPPGGVQSGDYYMGLLRIDWRLIEYLMANSDPDLTDPVDLDSSNALQQCGRLDIEPSEIDGSQPAAVGAARAILSGADPDYYVLTSEDGAARDFSAGRFPITVMGKTYWGHVQQKRQQTRPLPGGTLENVAQMTVNCAAALLEAPGLGADLAGQSSFPQPEARPVSAIPYAFGAVPLKPTADLFNQLPHGLFGALVVEPQGARYPGRPQTPDGSGEFTPAAPGMQGLAHRGRGANTWISFTDADDMSRGYREFVLFYQDGLNLWDSGSRNRWWPYGVAESGPFLPIVDDCLVCDDTYDLGEKAVSYLAPAFHRRLRQAQNEVVEAHMDLNAFAFDPAFRAQKDSLSSNSLRLWARPGEEVVVRIVHPGGRARQRAFVTVGNDYDDLFPGFGFPHSGLVTPGKSLAAALSAPVRSGCYLWTDGPREIEAAGAWGLLDVLTEGGRTSCGFLD</sequence>
<protein>
    <recommendedName>
        <fullName evidence="6">Multicopper oxidase</fullName>
    </recommendedName>
</protein>
<feature type="region of interest" description="Disordered" evidence="2">
    <location>
        <begin position="1344"/>
        <end position="1396"/>
    </location>
</feature>
<keyword evidence="5" id="KW-1185">Reference proteome</keyword>
<dbReference type="Proteomes" id="UP001166191">
    <property type="component" value="Unassembled WGS sequence"/>
</dbReference>
<feature type="region of interest" description="Disordered" evidence="2">
    <location>
        <begin position="1474"/>
        <end position="1493"/>
    </location>
</feature>
<evidence type="ECO:0000313" key="4">
    <source>
        <dbReference type="EMBL" id="MBU3031101.1"/>
    </source>
</evidence>
<proteinExistence type="predicted"/>